<dbReference type="Proteomes" id="UP000462410">
    <property type="component" value="Unassembled WGS sequence"/>
</dbReference>
<proteinExistence type="predicted"/>
<comment type="caution">
    <text evidence="1">The sequence shown here is derived from an EMBL/GenBank/DDBJ whole genome shotgun (WGS) entry which is preliminary data.</text>
</comment>
<dbReference type="GO" id="GO:0004519">
    <property type="term" value="F:endonuclease activity"/>
    <property type="evidence" value="ECO:0007669"/>
    <property type="project" value="UniProtKB-KW"/>
</dbReference>
<dbReference type="EMBL" id="WTRC01000611">
    <property type="protein sequence ID" value="MWT23880.1"/>
    <property type="molecule type" value="Genomic_DNA"/>
</dbReference>
<evidence type="ECO:0000313" key="2">
    <source>
        <dbReference type="Proteomes" id="UP000462410"/>
    </source>
</evidence>
<keyword evidence="1" id="KW-0378">Hydrolase</keyword>
<dbReference type="AlphaFoldDB" id="A0A8T6A7D9"/>
<gene>
    <name evidence="1" type="ORF">GP965_23655</name>
</gene>
<name>A0A8T6A7D9_ECOLX</name>
<keyword evidence="1" id="KW-0255">Endonuclease</keyword>
<reference evidence="1 2" key="1">
    <citation type="submission" date="2019-12" db="EMBL/GenBank/DDBJ databases">
        <title>Enteriobacteria Tanzani isolates_8377-8380.</title>
        <authorList>
            <person name="Subbiah M."/>
            <person name="Call D."/>
        </authorList>
    </citation>
    <scope>NUCLEOTIDE SEQUENCE [LARGE SCALE GENOMIC DNA]</scope>
    <source>
        <strain evidence="1 2">8378wH8</strain>
    </source>
</reference>
<keyword evidence="1" id="KW-0540">Nuclease</keyword>
<evidence type="ECO:0000313" key="1">
    <source>
        <dbReference type="EMBL" id="MWT23880.1"/>
    </source>
</evidence>
<protein>
    <submittedName>
        <fullName evidence="1">Restriction endonuclease</fullName>
    </submittedName>
</protein>
<accession>A0A8T6A7D9</accession>
<sequence length="243" mass="26425">LDTIWCNLVPHSCVATIAFDQQLLGDLIANGAGLSELDKQARAKLTGNYPTAPRTGLIRKPASPLPTSIMKASKTQVAGIMGQPQSPQQVVTGLIIQIKPHHNGEIFLSKIAVLQNPSFFGWPFKGSTIPKKAGNPAYPQRTPDPVVNINVYGPATTPILTLSSYQLNTVYYSAKAEIRITASPLVSQVPDYSIMVMMPGNSAEIDYEICIYRPDSPQYTSWLSACNQSMPSGGKKARKFGWF</sequence>
<feature type="non-terminal residue" evidence="1">
    <location>
        <position position="1"/>
    </location>
</feature>
<organism evidence="1 2">
    <name type="scientific">Escherichia coli</name>
    <dbReference type="NCBI Taxonomy" id="562"/>
    <lineage>
        <taxon>Bacteria</taxon>
        <taxon>Pseudomonadati</taxon>
        <taxon>Pseudomonadota</taxon>
        <taxon>Gammaproteobacteria</taxon>
        <taxon>Enterobacterales</taxon>
        <taxon>Enterobacteriaceae</taxon>
        <taxon>Escherichia</taxon>
    </lineage>
</organism>